<evidence type="ECO:0000313" key="3">
    <source>
        <dbReference type="Proteomes" id="UP000076738"/>
    </source>
</evidence>
<accession>A0A167GTY3</accession>
<evidence type="ECO:0000256" key="1">
    <source>
        <dbReference type="SAM" id="MobiDB-lite"/>
    </source>
</evidence>
<keyword evidence="3" id="KW-1185">Reference proteome</keyword>
<organism evidence="2 3">
    <name type="scientific">Calocera viscosa (strain TUFC12733)</name>
    <dbReference type="NCBI Taxonomy" id="1330018"/>
    <lineage>
        <taxon>Eukaryota</taxon>
        <taxon>Fungi</taxon>
        <taxon>Dikarya</taxon>
        <taxon>Basidiomycota</taxon>
        <taxon>Agaricomycotina</taxon>
        <taxon>Dacrymycetes</taxon>
        <taxon>Dacrymycetales</taxon>
        <taxon>Dacrymycetaceae</taxon>
        <taxon>Calocera</taxon>
    </lineage>
</organism>
<dbReference type="OrthoDB" id="2393824at2759"/>
<dbReference type="InterPro" id="IPR027417">
    <property type="entry name" value="P-loop_NTPase"/>
</dbReference>
<proteinExistence type="predicted"/>
<reference evidence="2 3" key="1">
    <citation type="journal article" date="2016" name="Mol. Biol. Evol.">
        <title>Comparative Genomics of Early-Diverging Mushroom-Forming Fungi Provides Insights into the Origins of Lignocellulose Decay Capabilities.</title>
        <authorList>
            <person name="Nagy L.G."/>
            <person name="Riley R."/>
            <person name="Tritt A."/>
            <person name="Adam C."/>
            <person name="Daum C."/>
            <person name="Floudas D."/>
            <person name="Sun H."/>
            <person name="Yadav J.S."/>
            <person name="Pangilinan J."/>
            <person name="Larsson K.H."/>
            <person name="Matsuura K."/>
            <person name="Barry K."/>
            <person name="Labutti K."/>
            <person name="Kuo R."/>
            <person name="Ohm R.A."/>
            <person name="Bhattacharya S.S."/>
            <person name="Shirouzu T."/>
            <person name="Yoshinaga Y."/>
            <person name="Martin F.M."/>
            <person name="Grigoriev I.V."/>
            <person name="Hibbett D.S."/>
        </authorList>
    </citation>
    <scope>NUCLEOTIDE SEQUENCE [LARGE SCALE GENOMIC DNA]</scope>
    <source>
        <strain evidence="2 3">TUFC12733</strain>
    </source>
</reference>
<sequence length="916" mass="102968">MSSEPATAQKLFLWVYIDGDEPDQVFQVEITPNATIDALKHGIQHTTSERVLATVMRLEQYQDDVSMDPPQTLLSRLSKARSQVLFGHNLVSTTWPSSLDPNVVHVRVVHRTSEKRSSGQTNDEPPLKRARHRRSSEIRNRSPSPFEDLDALIARFCVKECESRLRTYFRRPDNDFVPRWSPPANSSIELQNHYGEVYMPLFDAKPSLLLHGAFFGDVVGPTIIERIGTDTHDVFVHGSPGSGKTAAALAVLMRKWGVFMTCRSEPDNIGSDDLSRALVYLKDHPDFHMHLSAIQVDDARVEQETQNRGSIQMVLLPCLLSRLSIMAKFLEEARDAGCNLPSMRRRWLCVQIFFMDAFGSDVFLQLSSKIRIGRFQTQQLDVAIVDMLSRIARLIDSEPLHVVLDEAQATVATFEDCLRSVSNQATRRPLLTGIMKMLSERLRGHRLVVAGTGLSVDAIETARSSVAAKNQQFVKFDDLGSFDDKKKQEEYLEKLLPKGPLFQEIVSYCSSYLRGRYRFTAAGIERVLKTGYQHPIQILTKTVECMTNGFVTPSPSLGVDDVADVARLWEIVTPPVAFDVARLDTLMSRSNPTMTLLQRLQELIWEWVLDSRVTATVSSDDMELLDHGFVRMKPFAAKNGHRIVTVDEPVIILAVLAWLRQQRNSPSYTLAAGMCRADPGSGNAFELAGVYFLASCFKSQVPLETLFEFQKDFQHPISEQACRLIAVNASSMTICEYNFEEKKVSSTSLGVKCSAYDETLQWLGDPSGVPICRPDAFFGADAILLIRTEDDMAVWALVQFKLSTKNILPLIQLQDGLKTICPLNIYSSMPKLKQDATQKMIQLQNMASSAPHRSNDLRVLSVMASIPASTQMSRVQHDKCKAQHAICCLKKQPFLDVVDLEKIISHRYKDSLARHE</sequence>
<dbReference type="EMBL" id="KV417332">
    <property type="protein sequence ID" value="KZO90906.1"/>
    <property type="molecule type" value="Genomic_DNA"/>
</dbReference>
<name>A0A167GTY3_CALVF</name>
<dbReference type="SUPFAM" id="SSF52540">
    <property type="entry name" value="P-loop containing nucleoside triphosphate hydrolases"/>
    <property type="match status" value="1"/>
</dbReference>
<gene>
    <name evidence="2" type="ORF">CALVIDRAFT_568684</name>
</gene>
<feature type="region of interest" description="Disordered" evidence="1">
    <location>
        <begin position="110"/>
        <end position="142"/>
    </location>
</feature>
<protein>
    <submittedName>
        <fullName evidence="2">Uncharacterized protein</fullName>
    </submittedName>
</protein>
<evidence type="ECO:0000313" key="2">
    <source>
        <dbReference type="EMBL" id="KZO90906.1"/>
    </source>
</evidence>
<dbReference type="AlphaFoldDB" id="A0A167GTY3"/>
<dbReference type="Proteomes" id="UP000076738">
    <property type="component" value="Unassembled WGS sequence"/>
</dbReference>